<keyword evidence="6 7" id="KW-0998">Cell outer membrane</keyword>
<dbReference type="PROSITE" id="PS52016">
    <property type="entry name" value="TONB_DEPENDENT_REC_3"/>
    <property type="match status" value="1"/>
</dbReference>
<evidence type="ECO:0000256" key="4">
    <source>
        <dbReference type="ARBA" id="ARBA00022692"/>
    </source>
</evidence>
<keyword evidence="3 7" id="KW-1134">Transmembrane beta strand</keyword>
<dbReference type="InterPro" id="IPR037066">
    <property type="entry name" value="Plug_dom_sf"/>
</dbReference>
<evidence type="ECO:0000256" key="3">
    <source>
        <dbReference type="ARBA" id="ARBA00022452"/>
    </source>
</evidence>
<comment type="caution">
    <text evidence="9">The sequence shown here is derived from an EMBL/GenBank/DDBJ whole genome shotgun (WGS) entry which is preliminary data.</text>
</comment>
<organism evidence="9 10">
    <name type="scientific">Mucilaginibacter gynuensis</name>
    <dbReference type="NCBI Taxonomy" id="1302236"/>
    <lineage>
        <taxon>Bacteria</taxon>
        <taxon>Pseudomonadati</taxon>
        <taxon>Bacteroidota</taxon>
        <taxon>Sphingobacteriia</taxon>
        <taxon>Sphingobacteriales</taxon>
        <taxon>Sphingobacteriaceae</taxon>
        <taxon>Mucilaginibacter</taxon>
    </lineage>
</organism>
<evidence type="ECO:0000313" key="9">
    <source>
        <dbReference type="EMBL" id="GAA4319678.1"/>
    </source>
</evidence>
<dbReference type="InterPro" id="IPR039426">
    <property type="entry name" value="TonB-dep_rcpt-like"/>
</dbReference>
<dbReference type="Pfam" id="PF07715">
    <property type="entry name" value="Plug"/>
    <property type="match status" value="1"/>
</dbReference>
<evidence type="ECO:0000256" key="2">
    <source>
        <dbReference type="ARBA" id="ARBA00022448"/>
    </source>
</evidence>
<dbReference type="Gene3D" id="2.170.130.10">
    <property type="entry name" value="TonB-dependent receptor, plug domain"/>
    <property type="match status" value="1"/>
</dbReference>
<gene>
    <name evidence="9" type="ORF">GCM10023149_18530</name>
</gene>
<reference evidence="10" key="1">
    <citation type="journal article" date="2019" name="Int. J. Syst. Evol. Microbiol.">
        <title>The Global Catalogue of Microorganisms (GCM) 10K type strain sequencing project: providing services to taxonomists for standard genome sequencing and annotation.</title>
        <authorList>
            <consortium name="The Broad Institute Genomics Platform"/>
            <consortium name="The Broad Institute Genome Sequencing Center for Infectious Disease"/>
            <person name="Wu L."/>
            <person name="Ma J."/>
        </authorList>
    </citation>
    <scope>NUCLEOTIDE SEQUENCE [LARGE SCALE GENOMIC DNA]</scope>
    <source>
        <strain evidence="10">JCM 17705</strain>
    </source>
</reference>
<proteinExistence type="inferred from homology"/>
<comment type="subcellular location">
    <subcellularLocation>
        <location evidence="1 7">Cell outer membrane</location>
        <topology evidence="1 7">Multi-pass membrane protein</topology>
    </subcellularLocation>
</comment>
<protein>
    <submittedName>
        <fullName evidence="9">TonB-dependent receptor</fullName>
    </submittedName>
</protein>
<dbReference type="EMBL" id="BAABFT010000004">
    <property type="protein sequence ID" value="GAA4319678.1"/>
    <property type="molecule type" value="Genomic_DNA"/>
</dbReference>
<evidence type="ECO:0000256" key="1">
    <source>
        <dbReference type="ARBA" id="ARBA00004571"/>
    </source>
</evidence>
<dbReference type="InterPro" id="IPR012910">
    <property type="entry name" value="Plug_dom"/>
</dbReference>
<evidence type="ECO:0000256" key="6">
    <source>
        <dbReference type="ARBA" id="ARBA00023237"/>
    </source>
</evidence>
<evidence type="ECO:0000313" key="10">
    <source>
        <dbReference type="Proteomes" id="UP001500582"/>
    </source>
</evidence>
<evidence type="ECO:0000259" key="8">
    <source>
        <dbReference type="Pfam" id="PF07715"/>
    </source>
</evidence>
<dbReference type="SUPFAM" id="SSF56935">
    <property type="entry name" value="Porins"/>
    <property type="match status" value="1"/>
</dbReference>
<comment type="similarity">
    <text evidence="7">Belongs to the TonB-dependent receptor family.</text>
</comment>
<name>A0ABP8G8Y6_9SPHI</name>
<evidence type="ECO:0000256" key="7">
    <source>
        <dbReference type="PROSITE-ProRule" id="PRU01360"/>
    </source>
</evidence>
<keyword evidence="9" id="KW-0675">Receptor</keyword>
<dbReference type="InterPro" id="IPR036942">
    <property type="entry name" value="Beta-barrel_TonB_sf"/>
</dbReference>
<dbReference type="Gene3D" id="2.40.170.20">
    <property type="entry name" value="TonB-dependent receptor, beta-barrel domain"/>
    <property type="match status" value="1"/>
</dbReference>
<keyword evidence="4 7" id="KW-0812">Transmembrane</keyword>
<keyword evidence="5 7" id="KW-0472">Membrane</keyword>
<keyword evidence="10" id="KW-1185">Reference proteome</keyword>
<dbReference type="Proteomes" id="UP001500582">
    <property type="component" value="Unassembled WGS sequence"/>
</dbReference>
<feature type="domain" description="TonB-dependent receptor plug" evidence="8">
    <location>
        <begin position="26"/>
        <end position="117"/>
    </location>
</feature>
<sequence length="781" mass="85927">MNAHAQDTLVVDSVISSNRSGIENTLLGNIAGLRVKSWTGTPGVQSTINLRGLNIDPTDKSTMPLILIDGIPMIGSPSDVTGINPLSYFSADQVERIEVIKNIDLLAAYGVQAPNGAINIVMKEGKSGAIHVRANAFAGANFVPNNDYKKDAFYNFNNMARRDVYGNGGIVNEQNVMVDGGGDFGSYLFGLSNYQDKGYIKDSGFGRQSLFLNAKYNISPKFSAHFYNNLALTSRNGRYAGEFNRELPLPVINDEGFVMDKKRNVGLVSFVGLNYQFNPAFKASTVASLSYEAASRDVFVPSTVLNGNVYAASVTSKRQLITINTSVNYLHQFTDWLKLDMTLGNELRTNDDRLTSVDGQRSLESGGSNFVKVVTGYNANQVNALSDHEMEKIFSFYGKWNWNYKEDLDINMVLRTDGSSFYKNKWALYPALGVHYNLKNTLNIPVKANVAYGKTGILSRPETYRGQLSGYGDYYGGNELGVGLLYPAFADAKSIGVYQLDAGLSFDINSSINFSVNYFNKIYKDFTYQRYLPNISGIDYEYETGGSIGLSGFEFNLDGKWIHTRDFSWTTNLNVAAYKNKVRSLPADIQNTSLAYLGALSKGDAVTSLIAYEGNQQKVIGNSEAKGFGGISNTWRYKNISADVMISYAWGADVAAQSFTSTYFADQVSNNFPLKSAETPYYTTSTDATGRTIYQGISNIENASFVRLNKAALTYHFGSSLNRLLSISDMQVFVRGDNLITLSKYSGLNPEENITGIRKRDLSYTGTPLPASLVLGLKLVL</sequence>
<accession>A0ABP8G8Y6</accession>
<evidence type="ECO:0000256" key="5">
    <source>
        <dbReference type="ARBA" id="ARBA00023136"/>
    </source>
</evidence>
<keyword evidence="2 7" id="KW-0813">Transport</keyword>